<name>A0A8S5NGL9_9CAUD</name>
<dbReference type="SUPFAM" id="SSF46785">
    <property type="entry name" value="Winged helix' DNA-binding domain"/>
    <property type="match status" value="1"/>
</dbReference>
<sequence>MTERKIVKQDRKFEGVWIPAEFWLDENLSIMEVVLLTEIKSLDNDKGCFASNAYLSSFFGLSKGRISQLVNQLKDKGYITIQYQREGKQIKQRVIRVVSQLNRGIKYPKQPIKNTKQGYLENVKENNTSINNTVNSTEVYSQAEPDSVAISVKTIVDYLNEKTDSHYKATTPKTKQLVQARLKEGFTVDDFKTVIDKKTATWLNDNKMNKYLRPLTLFGTKFEDYLNEKVKGQPDKNDPYYTERINPMTGQPDPNGLTRYQMDNEYW</sequence>
<dbReference type="EMBL" id="BK015156">
    <property type="protein sequence ID" value="DAD93259.1"/>
    <property type="molecule type" value="Genomic_DNA"/>
</dbReference>
<proteinExistence type="predicted"/>
<dbReference type="Pfam" id="PF13730">
    <property type="entry name" value="HTH_36"/>
    <property type="match status" value="1"/>
</dbReference>
<evidence type="ECO:0000313" key="2">
    <source>
        <dbReference type="EMBL" id="DAD93259.1"/>
    </source>
</evidence>
<feature type="domain" description="Phage conserved hypothetical protein C-terminal" evidence="1">
    <location>
        <begin position="155"/>
        <end position="227"/>
    </location>
</feature>
<dbReference type="Pfam" id="PF09524">
    <property type="entry name" value="Phg_2220_C"/>
    <property type="match status" value="1"/>
</dbReference>
<accession>A0A8S5NGL9</accession>
<dbReference type="Gene3D" id="1.10.10.10">
    <property type="entry name" value="Winged helix-like DNA-binding domain superfamily/Winged helix DNA-binding domain"/>
    <property type="match status" value="1"/>
</dbReference>
<evidence type="ECO:0000259" key="1">
    <source>
        <dbReference type="Pfam" id="PF09524"/>
    </source>
</evidence>
<organism evidence="2">
    <name type="scientific">Myoviridae sp. cte0p10</name>
    <dbReference type="NCBI Taxonomy" id="2826674"/>
    <lineage>
        <taxon>Viruses</taxon>
        <taxon>Duplodnaviria</taxon>
        <taxon>Heunggongvirae</taxon>
        <taxon>Uroviricota</taxon>
        <taxon>Caudoviricetes</taxon>
    </lineage>
</organism>
<reference evidence="2" key="1">
    <citation type="journal article" date="2021" name="Proc. Natl. Acad. Sci. U.S.A.">
        <title>A Catalog of Tens of Thousands of Viruses from Human Metagenomes Reveals Hidden Associations with Chronic Diseases.</title>
        <authorList>
            <person name="Tisza M.J."/>
            <person name="Buck C.B."/>
        </authorList>
    </citation>
    <scope>NUCLEOTIDE SEQUENCE</scope>
    <source>
        <strain evidence="2">Cte0p10</strain>
    </source>
</reference>
<protein>
    <submittedName>
        <fullName evidence="2">Replisome organizer protein</fullName>
    </submittedName>
</protein>
<dbReference type="NCBIfam" id="TIGR02220">
    <property type="entry name" value="phg_TIGR02220"/>
    <property type="match status" value="1"/>
</dbReference>
<dbReference type="InterPro" id="IPR036388">
    <property type="entry name" value="WH-like_DNA-bd_sf"/>
</dbReference>
<dbReference type="InterPro" id="IPR011741">
    <property type="entry name" value="Phg_2220_C"/>
</dbReference>
<dbReference type="InterPro" id="IPR036390">
    <property type="entry name" value="WH_DNA-bd_sf"/>
</dbReference>